<evidence type="ECO:0000256" key="15">
    <source>
        <dbReference type="SAM" id="Phobius"/>
    </source>
</evidence>
<dbReference type="InterPro" id="IPR020537">
    <property type="entry name" value="ATP_synth_F0_csu_DDCD_BS"/>
</dbReference>
<dbReference type="EMBL" id="JAIVGD010000002">
    <property type="protein sequence ID" value="KAH0778737.1"/>
    <property type="molecule type" value="Genomic_DNA"/>
</dbReference>
<evidence type="ECO:0000256" key="1">
    <source>
        <dbReference type="ARBA" id="ARBA00002351"/>
    </source>
</evidence>
<dbReference type="Pfam" id="PF00137">
    <property type="entry name" value="ATP-synt_C"/>
    <property type="match status" value="1"/>
</dbReference>
<feature type="domain" description="V-ATPase proteolipid subunit C-like" evidence="16">
    <location>
        <begin position="637"/>
        <end position="694"/>
    </location>
</feature>
<keyword evidence="13 15" id="KW-0472">Membrane</keyword>
<feature type="compositionally biased region" description="Basic and acidic residues" evidence="14">
    <location>
        <begin position="225"/>
        <end position="238"/>
    </location>
</feature>
<evidence type="ECO:0000256" key="9">
    <source>
        <dbReference type="ARBA" id="ARBA00022781"/>
    </source>
</evidence>
<feature type="region of interest" description="Disordered" evidence="14">
    <location>
        <begin position="322"/>
        <end position="359"/>
    </location>
</feature>
<evidence type="ECO:0000256" key="6">
    <source>
        <dbReference type="ARBA" id="ARBA00022448"/>
    </source>
</evidence>
<evidence type="ECO:0000313" key="18">
    <source>
        <dbReference type="Proteomes" id="UP000826656"/>
    </source>
</evidence>
<name>A0ABQ7WDB7_SOLTU</name>
<evidence type="ECO:0000256" key="3">
    <source>
        <dbReference type="ARBA" id="ARBA00004325"/>
    </source>
</evidence>
<comment type="subunit">
    <text evidence="5">F-type ATPases have 2 components, CF(1) - the catalytic core - and CF(0) - the membrane proton channel. CF(1) has five subunits: alpha(3), beta(3), gamma(1), delta(1), epsilon(1). CF(0) has three main subunits: a, b and c.</text>
</comment>
<keyword evidence="11" id="KW-0406">Ion transport</keyword>
<proteinExistence type="inferred from homology"/>
<dbReference type="PANTHER" id="PTHR10031:SF57">
    <property type="entry name" value="ATP SYNTHASE SUBUNIT 9, MITOCHONDRIAL"/>
    <property type="match status" value="1"/>
</dbReference>
<dbReference type="InterPro" id="IPR038662">
    <property type="entry name" value="ATP_synth_F0_csu_sf"/>
</dbReference>
<dbReference type="Proteomes" id="UP000826656">
    <property type="component" value="Unassembled WGS sequence"/>
</dbReference>
<comment type="subcellular location">
    <subcellularLocation>
        <location evidence="2">Membrane</location>
        <topology evidence="2">Multi-pass membrane protein</topology>
    </subcellularLocation>
    <subcellularLocation>
        <location evidence="3">Mitochondrion membrane</location>
    </subcellularLocation>
</comment>
<keyword evidence="10 15" id="KW-1133">Transmembrane helix</keyword>
<keyword evidence="9" id="KW-0375">Hydrogen ion transport</keyword>
<dbReference type="PANTHER" id="PTHR10031">
    <property type="entry name" value="ATP SYNTHASE LIPID-BINDING PROTEIN, MITOCHONDRIAL"/>
    <property type="match status" value="1"/>
</dbReference>
<accession>A0ABQ7WDB7</accession>
<comment type="similarity">
    <text evidence="4">Belongs to the ATPase C chain family.</text>
</comment>
<evidence type="ECO:0000256" key="12">
    <source>
        <dbReference type="ARBA" id="ARBA00023121"/>
    </source>
</evidence>
<dbReference type="Gene3D" id="1.20.20.10">
    <property type="entry name" value="F1F0 ATP synthase subunit C"/>
    <property type="match status" value="1"/>
</dbReference>
<keyword evidence="7" id="KW-0138">CF(0)</keyword>
<dbReference type="InterPro" id="IPR002379">
    <property type="entry name" value="ATPase_proteolipid_c-like_dom"/>
</dbReference>
<evidence type="ECO:0000256" key="7">
    <source>
        <dbReference type="ARBA" id="ARBA00022547"/>
    </source>
</evidence>
<sequence>MAKGRVPQLTKKAIDWLGEERKLGTENKKDRNELNKERIYRTLSIFSSRQWLRVKKGYPHRRIAGIPAKMFKAPPSSIILMSKGKRTGSYLLKIFKRGMDFDLALSRQASKALLLKRSLRSFTRFPAARSYLTASMIDVYNIWLTFEFVVGEREKDSFWLSHLLTLSALAIFDHDGKIPLPQDLGTPLTERTWSANESSEEEFDGLEGPGRGSGCPPPEPTLKTTKKEKTSSQAQKKDCKKYDISTRGHYSGSFFSFFDDLKATALFTKELGLRAMSYNTYARRKNALMGGYAKEGESLACLVCLEPGLADGNGISGNAVKGEGAKEANSNEESFRGVTPSRKSTFHTRQSSDRGEEAEHNRFCGTRCAGIAKAGMSSQRSNKLLDRLKLKGEREMTLVVEYPEEGERHCYRFDSSMSVSQSQIDVVLKIPLSFYSTITVVSGFRPPERDQSRNSPQPFPYDDSCLARAVRMSYANEFTFGLDFSVMIAFCTPTKNLRDGTMTHGSVASLFRYTALRAERININLSEYEEESEIVVRSLSSNPQMCIFECFSRSPISQYQYFGCSSRYSYLKNELTKRLFTEIVVVSVVARISHDWVGVKSTACLAYALHEHLNVQDKKNEGKNRRGECSRRENRAATIASAGAAIGIGNVLSSSIHSVARNPSLAKQLFGYAILGFALTEAIASFAPMMAFLISFIFQWEEDRWERAEREQSKFQWWAVFAVPFHRLFLGKSRSNRSQGAVERDLHVLASLISFSMSGHLSNAFLLSGLSLPA</sequence>
<keyword evidence="12" id="KW-0446">Lipid-binding</keyword>
<evidence type="ECO:0000256" key="2">
    <source>
        <dbReference type="ARBA" id="ARBA00004141"/>
    </source>
</evidence>
<feature type="region of interest" description="Disordered" evidence="14">
    <location>
        <begin position="196"/>
        <end position="238"/>
    </location>
</feature>
<dbReference type="InterPro" id="IPR035921">
    <property type="entry name" value="F/V-ATP_Csub_sf"/>
</dbReference>
<feature type="compositionally biased region" description="Basic and acidic residues" evidence="14">
    <location>
        <begin position="350"/>
        <end position="359"/>
    </location>
</feature>
<keyword evidence="6" id="KW-0813">Transport</keyword>
<evidence type="ECO:0000256" key="8">
    <source>
        <dbReference type="ARBA" id="ARBA00022692"/>
    </source>
</evidence>
<evidence type="ECO:0000256" key="14">
    <source>
        <dbReference type="SAM" id="MobiDB-lite"/>
    </source>
</evidence>
<gene>
    <name evidence="17" type="ORF">KY290_005164</name>
</gene>
<evidence type="ECO:0000256" key="13">
    <source>
        <dbReference type="ARBA" id="ARBA00023136"/>
    </source>
</evidence>
<evidence type="ECO:0000256" key="5">
    <source>
        <dbReference type="ARBA" id="ARBA00011648"/>
    </source>
</evidence>
<organism evidence="17 18">
    <name type="scientific">Solanum tuberosum</name>
    <name type="common">Potato</name>
    <dbReference type="NCBI Taxonomy" id="4113"/>
    <lineage>
        <taxon>Eukaryota</taxon>
        <taxon>Viridiplantae</taxon>
        <taxon>Streptophyta</taxon>
        <taxon>Embryophyta</taxon>
        <taxon>Tracheophyta</taxon>
        <taxon>Spermatophyta</taxon>
        <taxon>Magnoliopsida</taxon>
        <taxon>eudicotyledons</taxon>
        <taxon>Gunneridae</taxon>
        <taxon>Pentapetalae</taxon>
        <taxon>asterids</taxon>
        <taxon>lamiids</taxon>
        <taxon>Solanales</taxon>
        <taxon>Solanaceae</taxon>
        <taxon>Solanoideae</taxon>
        <taxon>Solaneae</taxon>
        <taxon>Solanum</taxon>
    </lineage>
</organism>
<feature type="transmembrane region" description="Helical" evidence="15">
    <location>
        <begin position="669"/>
        <end position="695"/>
    </location>
</feature>
<dbReference type="SUPFAM" id="SSF81333">
    <property type="entry name" value="F1F0 ATP synthase subunit C"/>
    <property type="match status" value="1"/>
</dbReference>
<dbReference type="CDD" id="cd18182">
    <property type="entry name" value="ATP-synt_Fo_c_ATP5G3"/>
    <property type="match status" value="1"/>
</dbReference>
<evidence type="ECO:0000256" key="11">
    <source>
        <dbReference type="ARBA" id="ARBA00023065"/>
    </source>
</evidence>
<evidence type="ECO:0000313" key="17">
    <source>
        <dbReference type="EMBL" id="KAH0778737.1"/>
    </source>
</evidence>
<comment type="caution">
    <text evidence="17">The sequence shown here is derived from an EMBL/GenBank/DDBJ whole genome shotgun (WGS) entry which is preliminary data.</text>
</comment>
<keyword evidence="8 15" id="KW-0812">Transmembrane</keyword>
<reference evidence="17 18" key="1">
    <citation type="journal article" date="2021" name="bioRxiv">
        <title>Chromosome-scale and haplotype-resolved genome assembly of a tetraploid potato cultivar.</title>
        <authorList>
            <person name="Sun H."/>
            <person name="Jiao W.-B."/>
            <person name="Krause K."/>
            <person name="Campoy J.A."/>
            <person name="Goel M."/>
            <person name="Folz-Donahue K."/>
            <person name="Kukat C."/>
            <person name="Huettel B."/>
            <person name="Schneeberger K."/>
        </authorList>
    </citation>
    <scope>NUCLEOTIDE SEQUENCE [LARGE SCALE GENOMIC DNA]</scope>
    <source>
        <strain evidence="17">SolTubOtavaFocal</strain>
        <tissue evidence="17">Leaves</tissue>
    </source>
</reference>
<comment type="function">
    <text evidence="1">This protein is one of the chains of the nonenzymatic membrane component (F0) of mitochondrial ATPase.</text>
</comment>
<dbReference type="PRINTS" id="PR00124">
    <property type="entry name" value="ATPASEC"/>
</dbReference>
<evidence type="ECO:0000256" key="4">
    <source>
        <dbReference type="ARBA" id="ARBA00006704"/>
    </source>
</evidence>
<evidence type="ECO:0000256" key="10">
    <source>
        <dbReference type="ARBA" id="ARBA00022989"/>
    </source>
</evidence>
<protein>
    <recommendedName>
        <fullName evidence="16">V-ATPase proteolipid subunit C-like domain-containing protein</fullName>
    </recommendedName>
</protein>
<dbReference type="PROSITE" id="PS00605">
    <property type="entry name" value="ATPASE_C"/>
    <property type="match status" value="1"/>
</dbReference>
<dbReference type="InterPro" id="IPR000454">
    <property type="entry name" value="ATP_synth_F0_csu"/>
</dbReference>
<keyword evidence="18" id="KW-1185">Reference proteome</keyword>
<evidence type="ECO:0000259" key="16">
    <source>
        <dbReference type="Pfam" id="PF00137"/>
    </source>
</evidence>